<comment type="caution">
    <text evidence="1">The sequence shown here is derived from an EMBL/GenBank/DDBJ whole genome shotgun (WGS) entry which is preliminary data.</text>
</comment>
<proteinExistence type="predicted"/>
<dbReference type="GO" id="GO:0006044">
    <property type="term" value="P:N-acetylglucosamine metabolic process"/>
    <property type="evidence" value="ECO:0007669"/>
    <property type="project" value="TreeGrafter"/>
</dbReference>
<keyword evidence="2" id="KW-1185">Reference proteome</keyword>
<protein>
    <recommendedName>
        <fullName evidence="3">N-acetylglucosamine-induced protein 1</fullName>
    </recommendedName>
</protein>
<evidence type="ECO:0008006" key="3">
    <source>
        <dbReference type="Google" id="ProtNLM"/>
    </source>
</evidence>
<evidence type="ECO:0000313" key="2">
    <source>
        <dbReference type="Proteomes" id="UP001172155"/>
    </source>
</evidence>
<name>A0AA40EV21_9PEZI</name>
<dbReference type="AlphaFoldDB" id="A0AA40EV21"/>
<dbReference type="Proteomes" id="UP001172155">
    <property type="component" value="Unassembled WGS sequence"/>
</dbReference>
<reference evidence="1" key="1">
    <citation type="submission" date="2023-06" db="EMBL/GenBank/DDBJ databases">
        <title>Genome-scale phylogeny and comparative genomics of the fungal order Sordariales.</title>
        <authorList>
            <consortium name="Lawrence Berkeley National Laboratory"/>
            <person name="Hensen N."/>
            <person name="Bonometti L."/>
            <person name="Westerberg I."/>
            <person name="Brannstrom I.O."/>
            <person name="Guillou S."/>
            <person name="Cros-Aarteil S."/>
            <person name="Calhoun S."/>
            <person name="Haridas S."/>
            <person name="Kuo A."/>
            <person name="Mondo S."/>
            <person name="Pangilinan J."/>
            <person name="Riley R."/>
            <person name="LaButti K."/>
            <person name="Andreopoulos B."/>
            <person name="Lipzen A."/>
            <person name="Chen C."/>
            <person name="Yanf M."/>
            <person name="Daum C."/>
            <person name="Ng V."/>
            <person name="Clum A."/>
            <person name="Steindorff A."/>
            <person name="Ohm R."/>
            <person name="Martin F."/>
            <person name="Silar P."/>
            <person name="Natvig D."/>
            <person name="Lalanne C."/>
            <person name="Gautier V."/>
            <person name="Ament-velasquez S.L."/>
            <person name="Kruys A."/>
            <person name="Hutchinson M.I."/>
            <person name="Powell A.J."/>
            <person name="Barry K."/>
            <person name="Miller A.N."/>
            <person name="Grigoriev I.V."/>
            <person name="Debuchy R."/>
            <person name="Gladieux P."/>
            <person name="Thoren M.H."/>
            <person name="Johannesson H."/>
        </authorList>
    </citation>
    <scope>NUCLEOTIDE SEQUENCE</scope>
    <source>
        <strain evidence="1">SMH3187-1</strain>
    </source>
</reference>
<dbReference type="GO" id="GO:0005737">
    <property type="term" value="C:cytoplasm"/>
    <property type="evidence" value="ECO:0007669"/>
    <property type="project" value="TreeGrafter"/>
</dbReference>
<gene>
    <name evidence="1" type="ORF">B0T18DRAFT_325969</name>
</gene>
<organism evidence="1 2">
    <name type="scientific">Schizothecium vesticola</name>
    <dbReference type="NCBI Taxonomy" id="314040"/>
    <lineage>
        <taxon>Eukaryota</taxon>
        <taxon>Fungi</taxon>
        <taxon>Dikarya</taxon>
        <taxon>Ascomycota</taxon>
        <taxon>Pezizomycotina</taxon>
        <taxon>Sordariomycetes</taxon>
        <taxon>Sordariomycetidae</taxon>
        <taxon>Sordariales</taxon>
        <taxon>Schizotheciaceae</taxon>
        <taxon>Schizothecium</taxon>
    </lineage>
</organism>
<evidence type="ECO:0000313" key="1">
    <source>
        <dbReference type="EMBL" id="KAK0746015.1"/>
    </source>
</evidence>
<sequence length="228" mass="26802">MGSLVELDAPYWHVNVPPEKRTDECPVYLLGLNDKDRAIIATPEGEFQRDTWDEAKQKVVARRFDLFKRTPSELRRYREFTWRLRQEPDGILNFILAHRLHWPRPIVARGAAPFECDDDVKVLWNDWPYAVDPRIVHLVVWVKFELDEDPATGLITEATSAAISRYIRKTFSRVPEEQVIWFKNWGAIKSVKAIEHFHVMLFDPDPECVRQITAGDVPTYKRKDWSPF</sequence>
<dbReference type="PANTHER" id="PTHR35020">
    <property type="entry name" value="N-ACETYLGLUCOSAMINE-INDUCED PROTEIN 1"/>
    <property type="match status" value="1"/>
</dbReference>
<dbReference type="PANTHER" id="PTHR35020:SF4">
    <property type="entry name" value="N-ACETYLGLUCOSAMINE-INDUCED PROTEIN 1"/>
    <property type="match status" value="1"/>
</dbReference>
<dbReference type="InterPro" id="IPR022036">
    <property type="entry name" value="DUF3605"/>
</dbReference>
<dbReference type="EMBL" id="JAUKUD010000004">
    <property type="protein sequence ID" value="KAK0746015.1"/>
    <property type="molecule type" value="Genomic_DNA"/>
</dbReference>
<accession>A0AA40EV21</accession>
<dbReference type="Pfam" id="PF12239">
    <property type="entry name" value="DUF3605"/>
    <property type="match status" value="1"/>
</dbReference>